<dbReference type="InterPro" id="IPR038107">
    <property type="entry name" value="Glycos_transf_N_sf"/>
</dbReference>
<comment type="similarity">
    <text evidence="7">Belongs to the glycosyltransferase group 1 family.</text>
</comment>
<dbReference type="UniPathway" id="UPA00958"/>
<evidence type="ECO:0000256" key="7">
    <source>
        <dbReference type="RuleBase" id="RU365103"/>
    </source>
</evidence>
<evidence type="ECO:0000313" key="10">
    <source>
        <dbReference type="Proteomes" id="UP000029857"/>
    </source>
</evidence>
<dbReference type="EC" id="2.4.99.12" evidence="2 7"/>
<dbReference type="AlphaFoldDB" id="A0A4U8U8P8"/>
<dbReference type="InterPro" id="IPR039901">
    <property type="entry name" value="Kdotransferase"/>
</dbReference>
<gene>
    <name evidence="9" type="ORF">LS79_005495</name>
</gene>
<dbReference type="GO" id="GO:0009244">
    <property type="term" value="P:lipopolysaccharide core region biosynthetic process"/>
    <property type="evidence" value="ECO:0007669"/>
    <property type="project" value="UniProtKB-UniRule"/>
</dbReference>
<sequence>MTFIYYTLLCFLHVLALPLLCALSLREKYKKSIPLRFLIPKNHSKKSYDIWLHACSVGEVQSLQTLIESIPKTQSIFLSVITQTGYKQAQDLYAKYENLSIDYLPFETFIPLFAPTCKKLFVFEAELWLMLFVYAKHKGATTKLVNARISTRSTKRYQKLRIFYKHFFSFVDSVLSQSDEDTERLKSLGAKNVKTIGNLKLLNPIKPKIAYKKPESLIIVAASTHTNEEEFVLNAWSKAKALWESDSEVLENMESKPCHIKQSEMSKNTESKKDFSPFLETQNEKNIDSSNCCIERSETSKDLEMIKESKQDSNIESRKDFSCLRTQNDKNLDSIKFAPLHPAPTQMVENLDSINNHNKGYECKTHLHNATKDYTTIKKDSKNNLLVIVPRHPERFQSVFQLCKQYGKTICLSELQNDSTLDLDLIHADILLVDTMGCLINFYAISDIVILGGAFAKVGGHNPLEPATFANVLISGTEIFNQKALFAYIQNYYLIDNSHSLQMLLHHYKQLMTSSVNKDLCHNMIESILE</sequence>
<evidence type="ECO:0000256" key="5">
    <source>
        <dbReference type="ARBA" id="ARBA00031445"/>
    </source>
</evidence>
<protein>
    <recommendedName>
        <fullName evidence="3 7">3-deoxy-D-manno-octulosonic acid transferase</fullName>
        <shortName evidence="7">Kdo transferase</shortName>
        <ecNumber evidence="2 7">2.4.99.12</ecNumber>
    </recommendedName>
    <alternativeName>
        <fullName evidence="5 7">Lipid IV(A) 3-deoxy-D-manno-octulosonic acid transferase</fullName>
    </alternativeName>
</protein>
<dbReference type="GO" id="GO:0005886">
    <property type="term" value="C:plasma membrane"/>
    <property type="evidence" value="ECO:0007669"/>
    <property type="project" value="UniProtKB-SubCell"/>
</dbReference>
<evidence type="ECO:0000256" key="1">
    <source>
        <dbReference type="ARBA" id="ARBA00004713"/>
    </source>
</evidence>
<comment type="catalytic activity">
    <reaction evidence="6 7">
        <text>lipid IVA (E. coli) + CMP-3-deoxy-beta-D-manno-octulosonate = alpha-Kdo-(2-&gt;6)-lipid IVA (E. coli) + CMP + H(+)</text>
        <dbReference type="Rhea" id="RHEA:28066"/>
        <dbReference type="ChEBI" id="CHEBI:15378"/>
        <dbReference type="ChEBI" id="CHEBI:58603"/>
        <dbReference type="ChEBI" id="CHEBI:60364"/>
        <dbReference type="ChEBI" id="CHEBI:60377"/>
        <dbReference type="ChEBI" id="CHEBI:85987"/>
        <dbReference type="EC" id="2.4.99.12"/>
    </reaction>
</comment>
<dbReference type="RefSeq" id="WP_034565119.1">
    <property type="nucleotide sequence ID" value="NZ_CAMCCI010000007.1"/>
</dbReference>
<comment type="pathway">
    <text evidence="1 7">Bacterial outer membrane biogenesis; LPS core biosynthesis.</text>
</comment>
<proteinExistence type="inferred from homology"/>
<comment type="function">
    <text evidence="7">Involved in lipopolysaccharide (LPS) biosynthesis. Catalyzes the transfer of 3-deoxy-D-manno-octulosonate (Kdo) residue(s) from CMP-Kdo to lipid IV(A), the tetraacyldisaccharide-1,4'-bisphosphate precursor of lipid A.</text>
</comment>
<evidence type="ECO:0000256" key="4">
    <source>
        <dbReference type="ARBA" id="ARBA00022679"/>
    </source>
</evidence>
<dbReference type="InterPro" id="IPR007507">
    <property type="entry name" value="Glycos_transf_N"/>
</dbReference>
<dbReference type="EMBL" id="JRPJ02000015">
    <property type="protein sequence ID" value="TLE10586.1"/>
    <property type="molecule type" value="Genomic_DNA"/>
</dbReference>
<feature type="domain" description="3-deoxy-D-manno-octulosonic-acid transferase N-terminal" evidence="8">
    <location>
        <begin position="35"/>
        <end position="201"/>
    </location>
</feature>
<organism evidence="9 10">
    <name type="scientific">Helicobacter bilis</name>
    <dbReference type="NCBI Taxonomy" id="37372"/>
    <lineage>
        <taxon>Bacteria</taxon>
        <taxon>Pseudomonadati</taxon>
        <taxon>Campylobacterota</taxon>
        <taxon>Epsilonproteobacteria</taxon>
        <taxon>Campylobacterales</taxon>
        <taxon>Helicobacteraceae</taxon>
        <taxon>Helicobacter</taxon>
    </lineage>
</organism>
<keyword evidence="7" id="KW-0448">Lipopolysaccharide biosynthesis</keyword>
<evidence type="ECO:0000256" key="2">
    <source>
        <dbReference type="ARBA" id="ARBA00012621"/>
    </source>
</evidence>
<dbReference type="Gene3D" id="3.40.50.11720">
    <property type="entry name" value="3-Deoxy-D-manno-octulosonic-acid transferase, N-terminal domain"/>
    <property type="match status" value="1"/>
</dbReference>
<evidence type="ECO:0000256" key="3">
    <source>
        <dbReference type="ARBA" id="ARBA00019077"/>
    </source>
</evidence>
<evidence type="ECO:0000313" key="9">
    <source>
        <dbReference type="EMBL" id="TLE10586.1"/>
    </source>
</evidence>
<keyword evidence="7" id="KW-0472">Membrane</keyword>
<dbReference type="PANTHER" id="PTHR42755:SF1">
    <property type="entry name" value="3-DEOXY-D-MANNO-OCTULOSONIC ACID TRANSFERASE, MITOCHONDRIAL-RELATED"/>
    <property type="match status" value="1"/>
</dbReference>
<keyword evidence="4 7" id="KW-0808">Transferase</keyword>
<dbReference type="PANTHER" id="PTHR42755">
    <property type="entry name" value="3-DEOXY-MANNO-OCTULOSONATE CYTIDYLYLTRANSFERASE"/>
    <property type="match status" value="1"/>
</dbReference>
<evidence type="ECO:0000256" key="6">
    <source>
        <dbReference type="ARBA" id="ARBA00049183"/>
    </source>
</evidence>
<name>A0A4U8U8P8_9HELI</name>
<dbReference type="GO" id="GO:0009245">
    <property type="term" value="P:lipid A biosynthetic process"/>
    <property type="evidence" value="ECO:0007669"/>
    <property type="project" value="TreeGrafter"/>
</dbReference>
<comment type="subcellular location">
    <subcellularLocation>
        <location evidence="7">Cell membrane</location>
    </subcellularLocation>
</comment>
<dbReference type="Gene3D" id="3.40.50.2000">
    <property type="entry name" value="Glycogen Phosphorylase B"/>
    <property type="match status" value="1"/>
</dbReference>
<reference evidence="9 10" key="1">
    <citation type="journal article" date="2014" name="Genome Announc.">
        <title>Draft genome sequences of eight enterohepatic helicobacter species isolated from both laboratory and wild rodents.</title>
        <authorList>
            <person name="Sheh A."/>
            <person name="Shen Z."/>
            <person name="Fox J.G."/>
        </authorList>
    </citation>
    <scope>NUCLEOTIDE SEQUENCE [LARGE SCALE GENOMIC DNA]</scope>
    <source>
        <strain evidence="9 10">ATCC 49320</strain>
    </source>
</reference>
<dbReference type="Proteomes" id="UP000029857">
    <property type="component" value="Unassembled WGS sequence"/>
</dbReference>
<evidence type="ECO:0000259" key="8">
    <source>
        <dbReference type="Pfam" id="PF04413"/>
    </source>
</evidence>
<accession>A0A4U8U8P8</accession>
<keyword evidence="7" id="KW-1003">Cell membrane</keyword>
<dbReference type="Pfam" id="PF04413">
    <property type="entry name" value="Glycos_transf_N"/>
    <property type="match status" value="1"/>
</dbReference>
<dbReference type="GO" id="GO:0043842">
    <property type="term" value="F:Kdo transferase activity"/>
    <property type="evidence" value="ECO:0007669"/>
    <property type="project" value="UniProtKB-EC"/>
</dbReference>
<comment type="caution">
    <text evidence="9">The sequence shown here is derived from an EMBL/GenBank/DDBJ whole genome shotgun (WGS) entry which is preliminary data.</text>
</comment>